<dbReference type="GeneID" id="39737593"/>
<reference evidence="2 3" key="1">
    <citation type="submission" date="2015-04" db="EMBL/GenBank/DDBJ databases">
        <authorList>
            <consortium name="Pathogen Informatics"/>
        </authorList>
    </citation>
    <scope>NUCLEOTIDE SEQUENCE [LARGE SCALE GENOMIC DNA]</scope>
    <source>
        <strain evidence="2 3">SGS1</strain>
    </source>
</reference>
<keyword evidence="1" id="KW-0175">Coiled coil</keyword>
<feature type="coiled-coil region" evidence="1">
    <location>
        <begin position="411"/>
        <end position="448"/>
    </location>
</feature>
<evidence type="ECO:0000256" key="1">
    <source>
        <dbReference type="SAM" id="Coils"/>
    </source>
</evidence>
<dbReference type="VEuPathDB" id="PlasmoDB:PRELSG_1234900"/>
<dbReference type="OrthoDB" id="371976at2759"/>
<evidence type="ECO:0000313" key="2">
    <source>
        <dbReference type="EMBL" id="CRH01465.1"/>
    </source>
</evidence>
<name>A0A1J1H920_PLARL</name>
<accession>A0A1J1H920</accession>
<sequence length="725" mass="86472">MNNFLRKNKENSTYKNINYVDIIRHNLKKNDENNILNEPYLWKNKIELRRNLEYIEKEKRTFKKDTKKNNYKDSELKENCNKCFLKRIEREAVTKKVSIKLDIFNKSIIFDIASNLWDILNVEGENSIDLFNDKIYSDLTEKGKKKIQNYILPHFISYSENISEIQNVFFEKNINLKNKTDKNINELKRIANENNLCLLINYDKENKLSGERHMLITSKKAFFKIIREIIINENLLNSNNDNIILKSILQILENKERILNKEEKFLFRASNLDNSNIYLRKLNNLNKVNYRVKRSFPEKKKNNPLLKEDYEIIRKENVINDIIHNSIMQLSKNPRIKDIIDDKENNTSLLKYKNTTKKNRQYSKKNKKKEVCDPLHILKVFLKKDYNILDYKDFLDELRSCTFQPNIHKYIEEEKNNIKLKKFERKEKDNEEGEEEENEEEIKMMLKNDNTISSQLAKYICKATNDPYNIKNISIMKYLKLFDSYYNNMDKNSISKTKYYDDPTHRTSRKNFRSVNSCNLNIIKTRGKKKTENISCKNAWVNGLRGGYIKSYFDFSLNDKSEKEYELKKEHKIKQIDWGEKIRLNGRRLKTKVIPNLDLVDKIIKNNKAYTEEPPTIIVKKKFSECKCKNEKNKQSLMHKKNQNNNDCLKETVFNLQTSIETYKLNRSLRIKNELDNLGKLTSFAPPKVIAVKSDNTLEDIKRELLSLPESVHFISKFNFLQKKN</sequence>
<organism evidence="2 3">
    <name type="scientific">Plasmodium relictum</name>
    <dbReference type="NCBI Taxonomy" id="85471"/>
    <lineage>
        <taxon>Eukaryota</taxon>
        <taxon>Sar</taxon>
        <taxon>Alveolata</taxon>
        <taxon>Apicomplexa</taxon>
        <taxon>Aconoidasida</taxon>
        <taxon>Haemosporida</taxon>
        <taxon>Plasmodiidae</taxon>
        <taxon>Plasmodium</taxon>
        <taxon>Plasmodium (Haemamoeba)</taxon>
    </lineage>
</organism>
<dbReference type="Proteomes" id="UP000220158">
    <property type="component" value="Chromosome 12"/>
</dbReference>
<dbReference type="RefSeq" id="XP_028534465.1">
    <property type="nucleotide sequence ID" value="XM_028678147.1"/>
</dbReference>
<dbReference type="AlphaFoldDB" id="A0A1J1H920"/>
<evidence type="ECO:0000313" key="3">
    <source>
        <dbReference type="Proteomes" id="UP000220158"/>
    </source>
</evidence>
<gene>
    <name evidence="2" type="ORF">PRELSG_1234900</name>
</gene>
<proteinExistence type="predicted"/>
<protein>
    <submittedName>
        <fullName evidence="2">Uncharacterized protein</fullName>
    </submittedName>
</protein>
<keyword evidence="3" id="KW-1185">Reference proteome</keyword>
<dbReference type="KEGG" id="prel:PRELSG_1234900"/>
<dbReference type="EMBL" id="LN835307">
    <property type="protein sequence ID" value="CRH01465.1"/>
    <property type="molecule type" value="Genomic_DNA"/>
</dbReference>